<protein>
    <submittedName>
        <fullName evidence="1">Putative holin</fullName>
    </submittedName>
</protein>
<evidence type="ECO:0000313" key="1">
    <source>
        <dbReference type="EMBL" id="QJA91897.1"/>
    </source>
</evidence>
<name>A0A6M3L9Z7_9ZZZZ</name>
<dbReference type="Pfam" id="PF11351">
    <property type="entry name" value="GTA_holin_3TM"/>
    <property type="match status" value="1"/>
</dbReference>
<organism evidence="1">
    <name type="scientific">viral metagenome</name>
    <dbReference type="NCBI Taxonomy" id="1070528"/>
    <lineage>
        <taxon>unclassified sequences</taxon>
        <taxon>metagenomes</taxon>
        <taxon>organismal metagenomes</taxon>
    </lineage>
</organism>
<sequence length="149" mass="15567">MAFWSKLIGGGVKEAGEGVKTALDGAGGFLKDIRTAITGKDPELDGKILAAIGKIDEAQAAINAAEAVSSSLFVAGWRPAIGWVCAGSLALYYPLRVIMGMTMWVRLAWGADVLPPMPEMGIGDVIGLTMSLLGMSGIRAFEKKEGVAR</sequence>
<dbReference type="InterPro" id="IPR021497">
    <property type="entry name" value="GTA_holin_3TM"/>
</dbReference>
<reference evidence="1" key="1">
    <citation type="submission" date="2020-03" db="EMBL/GenBank/DDBJ databases">
        <title>The deep terrestrial virosphere.</title>
        <authorList>
            <person name="Holmfeldt K."/>
            <person name="Nilsson E."/>
            <person name="Simone D."/>
            <person name="Lopez-Fernandez M."/>
            <person name="Wu X."/>
            <person name="de Brujin I."/>
            <person name="Lundin D."/>
            <person name="Andersson A."/>
            <person name="Bertilsson S."/>
            <person name="Dopson M."/>
        </authorList>
    </citation>
    <scope>NUCLEOTIDE SEQUENCE</scope>
    <source>
        <strain evidence="1">MM415B03234</strain>
    </source>
</reference>
<dbReference type="AlphaFoldDB" id="A0A6M3L9Z7"/>
<dbReference type="EMBL" id="MT143022">
    <property type="protein sequence ID" value="QJA91897.1"/>
    <property type="molecule type" value="Genomic_DNA"/>
</dbReference>
<accession>A0A6M3L9Z7</accession>
<proteinExistence type="predicted"/>
<gene>
    <name evidence="1" type="ORF">MM415B03234_0007</name>
</gene>